<dbReference type="STRING" id="1234679.BN424_2649"/>
<dbReference type="AlphaFoldDB" id="K8E765"/>
<organism evidence="2 3">
    <name type="scientific">Carnobacterium maltaromaticum LMA28</name>
    <dbReference type="NCBI Taxonomy" id="1234679"/>
    <lineage>
        <taxon>Bacteria</taxon>
        <taxon>Bacillati</taxon>
        <taxon>Bacillota</taxon>
        <taxon>Bacilli</taxon>
        <taxon>Lactobacillales</taxon>
        <taxon>Carnobacteriaceae</taxon>
        <taxon>Carnobacterium</taxon>
    </lineage>
</organism>
<reference evidence="2 3" key="1">
    <citation type="journal article" date="2013" name="Genome Announc.">
        <title>Complete Chromosome Sequence of Carnobacterium maltaromaticum LMA 28.</title>
        <authorList>
            <person name="Cailliez-Grimal C."/>
            <person name="Chaillou S."/>
            <person name="Anba-Mondoloni J."/>
            <person name="Loux V."/>
            <person name="Afzal M.I."/>
            <person name="Rahman A."/>
            <person name="Kergourlay G."/>
            <person name="Champomier-Verges M.C."/>
            <person name="Zagorec M."/>
            <person name="Dalgaard P."/>
            <person name="Leisner J.J."/>
            <person name="Prevost H."/>
            <person name="Revol-Junelles A.M."/>
            <person name="Borges F."/>
        </authorList>
    </citation>
    <scope>NUCLEOTIDE SEQUENCE</scope>
    <source>
        <strain evidence="2 3">LMA28</strain>
    </source>
</reference>
<gene>
    <name evidence="1" type="ORF">BN424_2649</name>
    <name evidence="2" type="ORF">BN424_3321</name>
</gene>
<dbReference type="RefSeq" id="WP_015077142.1">
    <property type="nucleotide sequence ID" value="NC_019425.2"/>
</dbReference>
<dbReference type="HOGENOM" id="CLU_2057126_0_0_9"/>
<dbReference type="EMBL" id="HE999757">
    <property type="protein sequence ID" value="CCO12088.2"/>
    <property type="molecule type" value="Genomic_DNA"/>
</dbReference>
<evidence type="ECO:0000313" key="1">
    <source>
        <dbReference type="EMBL" id="CCO12088.2"/>
    </source>
</evidence>
<evidence type="ECO:0000313" key="2">
    <source>
        <dbReference type="EMBL" id="CCO12742.2"/>
    </source>
</evidence>
<evidence type="ECO:0000313" key="3">
    <source>
        <dbReference type="Proteomes" id="UP000000212"/>
    </source>
</evidence>
<accession>K8E765</accession>
<accession>K8EJQ2</accession>
<protein>
    <submittedName>
        <fullName evidence="2">Uncharacterized protein</fullName>
    </submittedName>
</protein>
<dbReference type="KEGG" id="cml:BN424_3321"/>
<dbReference type="Proteomes" id="UP000000212">
    <property type="component" value="Chromosome"/>
</dbReference>
<name>K8E765_CARML</name>
<proteinExistence type="predicted"/>
<keyword evidence="3" id="KW-1185">Reference proteome</keyword>
<sequence>MNKRIEKKISRKGMSKEGKVFFNRIKTYQRILDELDKTCLGIRREMHVKSEDLIKYSEFCRETPTYQEANGPYSKYEFKFEGIRYFSLFSKEEEYEFFNKSSRSDDTIEINGVKYKKAD</sequence>
<dbReference type="EMBL" id="HE999757">
    <property type="protein sequence ID" value="CCO12742.2"/>
    <property type="molecule type" value="Genomic_DNA"/>
</dbReference>
<dbReference type="KEGG" id="cml:BN424_2649"/>